<keyword evidence="3" id="KW-1185">Reference proteome</keyword>
<feature type="region of interest" description="Disordered" evidence="1">
    <location>
        <begin position="48"/>
        <end position="69"/>
    </location>
</feature>
<dbReference type="EMBL" id="JAHHUM010001171">
    <property type="protein sequence ID" value="KAK5614133.1"/>
    <property type="molecule type" value="Genomic_DNA"/>
</dbReference>
<feature type="compositionally biased region" description="Polar residues" evidence="1">
    <location>
        <begin position="60"/>
        <end position="69"/>
    </location>
</feature>
<name>A0AAV9RZ83_9TELE</name>
<sequence>MLEFLENLSVSFWFCFFHESFDAFRNKLRRLFFSDQPEDRRANLMPKKVGSSHFSAGDGRTQTDPIWQKDTSNGLRDQLSLPLNLVMVMRSSLNNLKSIILERKIIPNWKHLSHHSSQESQQIESKHADIS</sequence>
<evidence type="ECO:0000313" key="3">
    <source>
        <dbReference type="Proteomes" id="UP001311232"/>
    </source>
</evidence>
<evidence type="ECO:0000313" key="2">
    <source>
        <dbReference type="EMBL" id="KAK5614133.1"/>
    </source>
</evidence>
<proteinExistence type="predicted"/>
<comment type="caution">
    <text evidence="2">The sequence shown here is derived from an EMBL/GenBank/DDBJ whole genome shotgun (WGS) entry which is preliminary data.</text>
</comment>
<organism evidence="2 3">
    <name type="scientific">Crenichthys baileyi</name>
    <name type="common">White River springfish</name>
    <dbReference type="NCBI Taxonomy" id="28760"/>
    <lineage>
        <taxon>Eukaryota</taxon>
        <taxon>Metazoa</taxon>
        <taxon>Chordata</taxon>
        <taxon>Craniata</taxon>
        <taxon>Vertebrata</taxon>
        <taxon>Euteleostomi</taxon>
        <taxon>Actinopterygii</taxon>
        <taxon>Neopterygii</taxon>
        <taxon>Teleostei</taxon>
        <taxon>Neoteleostei</taxon>
        <taxon>Acanthomorphata</taxon>
        <taxon>Ovalentaria</taxon>
        <taxon>Atherinomorphae</taxon>
        <taxon>Cyprinodontiformes</taxon>
        <taxon>Goodeidae</taxon>
        <taxon>Crenichthys</taxon>
    </lineage>
</organism>
<evidence type="ECO:0000256" key="1">
    <source>
        <dbReference type="SAM" id="MobiDB-lite"/>
    </source>
</evidence>
<accession>A0AAV9RZ83</accession>
<reference evidence="2 3" key="1">
    <citation type="submission" date="2021-06" db="EMBL/GenBank/DDBJ databases">
        <authorList>
            <person name="Palmer J.M."/>
        </authorList>
    </citation>
    <scope>NUCLEOTIDE SEQUENCE [LARGE SCALE GENOMIC DNA]</scope>
    <source>
        <strain evidence="2 3">MEX-2019</strain>
        <tissue evidence="2">Muscle</tissue>
    </source>
</reference>
<gene>
    <name evidence="2" type="ORF">CRENBAI_008590</name>
</gene>
<dbReference type="Proteomes" id="UP001311232">
    <property type="component" value="Unassembled WGS sequence"/>
</dbReference>
<dbReference type="AlphaFoldDB" id="A0AAV9RZ83"/>
<protein>
    <submittedName>
        <fullName evidence="2">Uncharacterized protein</fullName>
    </submittedName>
</protein>